<evidence type="ECO:0000313" key="2">
    <source>
        <dbReference type="Proteomes" id="UP000261080"/>
    </source>
</evidence>
<sequence length="296" mass="35231">MMEMHSFKKTPQVVSLLPEKQAEVTAKELFCFLSELCEWSQSCPLVYRGGLDRGKVIYLLFRDFAFSGDDFWQTFGQYFYVMNSRWKLDVFGTAYPSQETVWLTLEEKDGQCYGIQNTVSGKEVDTIHSFCLKIECGSCEEAHILQNLFRSDDWRKGIIVADWKYHQFFEKENIENHWENSCFCYGSLFEEVEPSDYLHALTLEQKVTLWTGFLENGFDYKEFEWLYLRISERAVENRVEWELALHIAMQNLRYTIRVSERGFELYDAQSERKYFNFNSRQYAQMAFLKILFPVNI</sequence>
<dbReference type="AlphaFoldDB" id="A0A3E3K344"/>
<reference evidence="1 2" key="1">
    <citation type="submission" date="2018-08" db="EMBL/GenBank/DDBJ databases">
        <title>A genome reference for cultivated species of the human gut microbiota.</title>
        <authorList>
            <person name="Zou Y."/>
            <person name="Xue W."/>
            <person name="Luo G."/>
        </authorList>
    </citation>
    <scope>NUCLEOTIDE SEQUENCE [LARGE SCALE GENOMIC DNA]</scope>
    <source>
        <strain evidence="1 2">AF37-2AT</strain>
    </source>
</reference>
<dbReference type="GeneID" id="97191555"/>
<organism evidence="1 2">
    <name type="scientific">Sellimonas intestinalis</name>
    <dbReference type="NCBI Taxonomy" id="1653434"/>
    <lineage>
        <taxon>Bacteria</taxon>
        <taxon>Bacillati</taxon>
        <taxon>Bacillota</taxon>
        <taxon>Clostridia</taxon>
        <taxon>Lachnospirales</taxon>
        <taxon>Lachnospiraceae</taxon>
        <taxon>Sellimonas</taxon>
    </lineage>
</organism>
<dbReference type="OrthoDB" id="1837370at2"/>
<accession>A0A3E3K344</accession>
<protein>
    <submittedName>
        <fullName evidence="1">Uncharacterized protein</fullName>
    </submittedName>
</protein>
<evidence type="ECO:0000313" key="1">
    <source>
        <dbReference type="EMBL" id="RGE87988.1"/>
    </source>
</evidence>
<dbReference type="RefSeq" id="WP_024731575.1">
    <property type="nucleotide sequence ID" value="NZ_BAABYU010000001.1"/>
</dbReference>
<gene>
    <name evidence="1" type="ORF">DW016_07750</name>
</gene>
<keyword evidence="2" id="KW-1185">Reference proteome</keyword>
<proteinExistence type="predicted"/>
<name>A0A3E3K344_9FIRM</name>
<dbReference type="Proteomes" id="UP000261080">
    <property type="component" value="Unassembled WGS sequence"/>
</dbReference>
<comment type="caution">
    <text evidence="1">The sequence shown here is derived from an EMBL/GenBank/DDBJ whole genome shotgun (WGS) entry which is preliminary data.</text>
</comment>
<dbReference type="EMBL" id="QVLX01000003">
    <property type="protein sequence ID" value="RGE87988.1"/>
    <property type="molecule type" value="Genomic_DNA"/>
</dbReference>